<comment type="similarity">
    <text evidence="2">Belongs to the HIBADH-related family. 3-hydroxyisobutyrate dehydrogenase subfamily.</text>
</comment>
<evidence type="ECO:0000256" key="4">
    <source>
        <dbReference type="ARBA" id="ARBA00022456"/>
    </source>
</evidence>
<evidence type="ECO:0000256" key="5">
    <source>
        <dbReference type="ARBA" id="ARBA00023002"/>
    </source>
</evidence>
<reference evidence="12" key="1">
    <citation type="journal article" date="2014" name="Genome Announc.">
        <title>Genome sequence of the pathogenic fungus Sporothrix schenckii (ATCC 58251).</title>
        <authorList>
            <person name="Cuomo C.A."/>
            <person name="Rodriguez-Del Valle N."/>
            <person name="Perez-Sanchez L."/>
            <person name="Abouelleil A."/>
            <person name="Goldberg J."/>
            <person name="Young S."/>
            <person name="Zeng Q."/>
            <person name="Birren B.W."/>
        </authorList>
    </citation>
    <scope>NUCLEOTIDE SEQUENCE [LARGE SCALE GENOMIC DNA]</scope>
    <source>
        <strain evidence="12">ATCC 58251 / de Perez 2211183</strain>
    </source>
</reference>
<evidence type="ECO:0000256" key="1">
    <source>
        <dbReference type="ARBA" id="ARBA00005109"/>
    </source>
</evidence>
<dbReference type="EMBL" id="KI440843">
    <property type="protein sequence ID" value="ERT00700.1"/>
    <property type="molecule type" value="Genomic_DNA"/>
</dbReference>
<keyword evidence="12" id="KW-1185">Reference proteome</keyword>
<evidence type="ECO:0000256" key="7">
    <source>
        <dbReference type="ARBA" id="ARBA00049197"/>
    </source>
</evidence>
<comment type="pathway">
    <text evidence="1">Amino-acid degradation; L-valine degradation.</text>
</comment>
<organism evidence="11 12">
    <name type="scientific">Sporothrix schenckii (strain ATCC 58251 / de Perez 2211183)</name>
    <name type="common">Rose-picker's disease fungus</name>
    <dbReference type="NCBI Taxonomy" id="1391915"/>
    <lineage>
        <taxon>Eukaryota</taxon>
        <taxon>Fungi</taxon>
        <taxon>Dikarya</taxon>
        <taxon>Ascomycota</taxon>
        <taxon>Pezizomycotina</taxon>
        <taxon>Sordariomycetes</taxon>
        <taxon>Sordariomycetidae</taxon>
        <taxon>Ophiostomatales</taxon>
        <taxon>Ophiostomataceae</taxon>
        <taxon>Sporothrix</taxon>
    </lineage>
</organism>
<dbReference type="AlphaFoldDB" id="U7Q113"/>
<dbReference type="GO" id="GO:0008442">
    <property type="term" value="F:3-hydroxyisobutyrate dehydrogenase activity"/>
    <property type="evidence" value="ECO:0007669"/>
    <property type="project" value="UniProtKB-EC"/>
</dbReference>
<dbReference type="PIRSF" id="PIRSF000103">
    <property type="entry name" value="HIBADH"/>
    <property type="match status" value="1"/>
</dbReference>
<accession>U7Q113</accession>
<sequence>MAQTIGFVGVGAMGKEMVINLAKKTPEGTKLYIHDVNEAAVQELVASFPERISAKASAKDVAQSSEIIFTMLPEGRHVRAVYLDGPTSILRADLAGKILLECSTIDTATSLDVLAALRAAHPTAAFYDAPVSGGVLGARNATLGIFVGASDGGDDPHWATLRALLGLLGRSVIACGGPSLGLVAKLSNNYLSGTIAIATAEAMNMGMRAGCNARVLARVIHAGSGQNHIADKFNPVPGISPDAPASHGYHGGFKVELMKKDMGLAVDMAKRVGAQMVLGDASMRTYAATSADPRCQSLDSRVVYRFIGGKEDWE</sequence>
<keyword evidence="5" id="KW-0560">Oxidoreductase</keyword>
<dbReference type="GO" id="GO:0050661">
    <property type="term" value="F:NADP binding"/>
    <property type="evidence" value="ECO:0007669"/>
    <property type="project" value="InterPro"/>
</dbReference>
<gene>
    <name evidence="11" type="ORF">HMPREF1624_01932</name>
</gene>
<feature type="domain" description="3-hydroxyisobutyrate dehydrogenase-like NAD-binding" evidence="10">
    <location>
        <begin position="181"/>
        <end position="292"/>
    </location>
</feature>
<dbReference type="EC" id="1.1.1.31" evidence="3"/>
<dbReference type="FunFam" id="1.10.1040.10:FF:000006">
    <property type="entry name" value="3-hydroxyisobutyrate dehydrogenase"/>
    <property type="match status" value="1"/>
</dbReference>
<proteinExistence type="inferred from homology"/>
<dbReference type="SUPFAM" id="SSF48179">
    <property type="entry name" value="6-phosphogluconate dehydrogenase C-terminal domain-like"/>
    <property type="match status" value="1"/>
</dbReference>
<dbReference type="GO" id="GO:0051287">
    <property type="term" value="F:NAD binding"/>
    <property type="evidence" value="ECO:0007669"/>
    <property type="project" value="InterPro"/>
</dbReference>
<evidence type="ECO:0000256" key="3">
    <source>
        <dbReference type="ARBA" id="ARBA00012991"/>
    </source>
</evidence>
<comment type="catalytic activity">
    <reaction evidence="7">
        <text>3-hydroxy-2-methylpropanoate + NAD(+) = 2-methyl-3-oxopropanoate + NADH + H(+)</text>
        <dbReference type="Rhea" id="RHEA:17681"/>
        <dbReference type="ChEBI" id="CHEBI:11805"/>
        <dbReference type="ChEBI" id="CHEBI:15378"/>
        <dbReference type="ChEBI" id="CHEBI:57540"/>
        <dbReference type="ChEBI" id="CHEBI:57700"/>
        <dbReference type="ChEBI" id="CHEBI:57945"/>
        <dbReference type="EC" id="1.1.1.31"/>
    </reaction>
</comment>
<dbReference type="eggNOG" id="KOG0409">
    <property type="taxonomic scope" value="Eukaryota"/>
</dbReference>
<dbReference type="Proteomes" id="UP000018087">
    <property type="component" value="Unassembled WGS sequence"/>
</dbReference>
<evidence type="ECO:0000313" key="11">
    <source>
        <dbReference type="EMBL" id="ERT00700.1"/>
    </source>
</evidence>
<dbReference type="Pfam" id="PF14833">
    <property type="entry name" value="NAD_binding_11"/>
    <property type="match status" value="1"/>
</dbReference>
<feature type="domain" description="6-phosphogluconate dehydrogenase NADP-binding" evidence="9">
    <location>
        <begin position="4"/>
        <end position="176"/>
    </location>
</feature>
<dbReference type="Pfam" id="PF03446">
    <property type="entry name" value="NAD_binding_2"/>
    <property type="match status" value="1"/>
</dbReference>
<dbReference type="STRING" id="1391915.U7Q113"/>
<dbReference type="InterPro" id="IPR008927">
    <property type="entry name" value="6-PGluconate_DH-like_C_sf"/>
</dbReference>
<dbReference type="PANTHER" id="PTHR22981:SF81">
    <property type="entry name" value="DEHYDROGENASE, PUTATIVE-RELATED"/>
    <property type="match status" value="1"/>
</dbReference>
<dbReference type="HOGENOM" id="CLU_035117_6_1_1"/>
<evidence type="ECO:0000256" key="6">
    <source>
        <dbReference type="ARBA" id="ARBA00023027"/>
    </source>
</evidence>
<evidence type="ECO:0000259" key="9">
    <source>
        <dbReference type="Pfam" id="PF03446"/>
    </source>
</evidence>
<evidence type="ECO:0000256" key="2">
    <source>
        <dbReference type="ARBA" id="ARBA00006013"/>
    </source>
</evidence>
<evidence type="ECO:0000256" key="8">
    <source>
        <dbReference type="PIRSR" id="PIRSR000103-1"/>
    </source>
</evidence>
<dbReference type="OrthoDB" id="21615at2759"/>
<keyword evidence="4" id="KW-0101">Branched-chain amino acid catabolism</keyword>
<dbReference type="Gene3D" id="3.40.50.720">
    <property type="entry name" value="NAD(P)-binding Rossmann-like Domain"/>
    <property type="match status" value="1"/>
</dbReference>
<dbReference type="InterPro" id="IPR006115">
    <property type="entry name" value="6PGDH_NADP-bd"/>
</dbReference>
<dbReference type="InterPro" id="IPR036291">
    <property type="entry name" value="NAD(P)-bd_dom_sf"/>
</dbReference>
<evidence type="ECO:0000259" key="10">
    <source>
        <dbReference type="Pfam" id="PF14833"/>
    </source>
</evidence>
<protein>
    <recommendedName>
        <fullName evidence="3">3-hydroxyisobutyrate dehydrogenase</fullName>
        <ecNumber evidence="3">1.1.1.31</ecNumber>
    </recommendedName>
</protein>
<keyword evidence="6" id="KW-0520">NAD</keyword>
<dbReference type="InterPro" id="IPR015815">
    <property type="entry name" value="HIBADH-related"/>
</dbReference>
<evidence type="ECO:0000313" key="12">
    <source>
        <dbReference type="Proteomes" id="UP000018087"/>
    </source>
</evidence>
<dbReference type="InterPro" id="IPR013328">
    <property type="entry name" value="6PGD_dom2"/>
</dbReference>
<feature type="active site" evidence="8">
    <location>
        <position position="185"/>
    </location>
</feature>
<dbReference type="PANTHER" id="PTHR22981">
    <property type="entry name" value="3-HYDROXYISOBUTYRATE DEHYDROGENASE-RELATED"/>
    <property type="match status" value="1"/>
</dbReference>
<dbReference type="GO" id="GO:0005739">
    <property type="term" value="C:mitochondrion"/>
    <property type="evidence" value="ECO:0007669"/>
    <property type="project" value="TreeGrafter"/>
</dbReference>
<dbReference type="SUPFAM" id="SSF51735">
    <property type="entry name" value="NAD(P)-binding Rossmann-fold domains"/>
    <property type="match status" value="1"/>
</dbReference>
<dbReference type="Gene3D" id="1.10.1040.10">
    <property type="entry name" value="N-(1-d-carboxylethyl)-l-norvaline Dehydrogenase, domain 2"/>
    <property type="match status" value="1"/>
</dbReference>
<dbReference type="InterPro" id="IPR029154">
    <property type="entry name" value="HIBADH-like_NADP-bd"/>
</dbReference>
<name>U7Q113_SPOS1</name>
<dbReference type="GO" id="GO:0006574">
    <property type="term" value="P:L-valine catabolic process"/>
    <property type="evidence" value="ECO:0007669"/>
    <property type="project" value="TreeGrafter"/>
</dbReference>